<dbReference type="InterPro" id="IPR029063">
    <property type="entry name" value="SAM-dependent_MTases_sf"/>
</dbReference>
<reference evidence="1" key="1">
    <citation type="submission" date="2014-08" db="EMBL/GenBank/DDBJ databases">
        <title>Comparative genomics of the Paenibacillus odorifer group.</title>
        <authorList>
            <person name="den Bakker H.C."/>
            <person name="Tsai Y.-C.Y.-C."/>
            <person name="Martin N."/>
            <person name="Korlach J."/>
            <person name="Wiedmann M."/>
        </authorList>
    </citation>
    <scope>NUCLEOTIDE SEQUENCE [LARGE SCALE GENOMIC DNA]</scope>
    <source>
        <strain evidence="1">DSM 13188</strain>
    </source>
</reference>
<dbReference type="OrthoDB" id="1653798at2"/>
<dbReference type="CDD" id="cd02440">
    <property type="entry name" value="AdoMet_MTases"/>
    <property type="match status" value="1"/>
</dbReference>
<organism evidence="1 2">
    <name type="scientific">Paenibacillus borealis</name>
    <dbReference type="NCBI Taxonomy" id="160799"/>
    <lineage>
        <taxon>Bacteria</taxon>
        <taxon>Bacillati</taxon>
        <taxon>Bacillota</taxon>
        <taxon>Bacilli</taxon>
        <taxon>Bacillales</taxon>
        <taxon>Paenibacillaceae</taxon>
        <taxon>Paenibacillus</taxon>
    </lineage>
</organism>
<dbReference type="PANTHER" id="PTHR36112:SF1">
    <property type="entry name" value="RIBOSOMAL RNA SMALL SUBUNIT METHYLTRANSFERASE J"/>
    <property type="match status" value="1"/>
</dbReference>
<sequence>MIITTGFDPIPEIVNRARVLAERTGCLYAPRAKFSMTKLVKQYGDEQILVVLQEAVRLITPEMPPMEFHPSMGFVRAKRIIRGESDPMIDAAGMLPGDSVLDCTAGLGGDSLLFAVTGGEHSRVTALESSLPLYALLLEGMSQYVSGQIKVNEALRRIDVRLGDHLEYLKAQPDNSIDIVYFDPMFRVPMTDSAAISPLRKFANPAALSAESVAEAVRVARKTVLLKEKALSGEFTRLGFTELLRASAKTSYGVITIDNRD</sequence>
<dbReference type="Pfam" id="PF04445">
    <property type="entry name" value="SAM_MT"/>
    <property type="match status" value="1"/>
</dbReference>
<evidence type="ECO:0000313" key="1">
    <source>
        <dbReference type="EMBL" id="AIQ59038.1"/>
    </source>
</evidence>
<accession>A0A089LIP8</accession>
<dbReference type="Gene3D" id="3.40.50.150">
    <property type="entry name" value="Vaccinia Virus protein VP39"/>
    <property type="match status" value="1"/>
</dbReference>
<gene>
    <name evidence="1" type="ORF">PBOR_20440</name>
</gene>
<keyword evidence="2" id="KW-1185">Reference proteome</keyword>
<dbReference type="HOGENOM" id="CLU_093128_0_0_9"/>
<name>A0A089LIP8_PAEBO</name>
<evidence type="ECO:0000313" key="2">
    <source>
        <dbReference type="Proteomes" id="UP000029518"/>
    </source>
</evidence>
<dbReference type="SUPFAM" id="SSF53335">
    <property type="entry name" value="S-adenosyl-L-methionine-dependent methyltransferases"/>
    <property type="match status" value="1"/>
</dbReference>
<keyword evidence="1" id="KW-0489">Methyltransferase</keyword>
<dbReference type="EMBL" id="CP009285">
    <property type="protein sequence ID" value="AIQ59038.1"/>
    <property type="molecule type" value="Genomic_DNA"/>
</dbReference>
<dbReference type="InterPro" id="IPR007536">
    <property type="entry name" value="16SrRNA_methylTrfase_J"/>
</dbReference>
<dbReference type="AlphaFoldDB" id="A0A089LIP8"/>
<dbReference type="PANTHER" id="PTHR36112">
    <property type="entry name" value="RIBOSOMAL RNA SMALL SUBUNIT METHYLTRANSFERASE J"/>
    <property type="match status" value="1"/>
</dbReference>
<dbReference type="KEGG" id="pbd:PBOR_20440"/>
<dbReference type="RefSeq" id="WP_042214546.1">
    <property type="nucleotide sequence ID" value="NZ_CP009285.1"/>
</dbReference>
<dbReference type="GO" id="GO:0008990">
    <property type="term" value="F:rRNA (guanine-N2-)-methyltransferase activity"/>
    <property type="evidence" value="ECO:0007669"/>
    <property type="project" value="InterPro"/>
</dbReference>
<proteinExistence type="predicted"/>
<dbReference type="Proteomes" id="UP000029518">
    <property type="component" value="Chromosome"/>
</dbReference>
<protein>
    <submittedName>
        <fullName evidence="1">SAM-dependent methyltransferase</fullName>
    </submittedName>
</protein>
<keyword evidence="1" id="KW-0808">Transferase</keyword>